<keyword evidence="1" id="KW-1133">Transmembrane helix</keyword>
<evidence type="ECO:0000259" key="2">
    <source>
        <dbReference type="Pfam" id="PF14297"/>
    </source>
</evidence>
<dbReference type="EMBL" id="ADMC01000023">
    <property type="protein sequence ID" value="EHP47196.1"/>
    <property type="molecule type" value="Genomic_DNA"/>
</dbReference>
<dbReference type="PATRIC" id="fig|742817.3.peg.1915"/>
<dbReference type="AlphaFoldDB" id="H1DHR7"/>
<dbReference type="InterPro" id="IPR025400">
    <property type="entry name" value="Lin1244/Lin1753-like_N"/>
</dbReference>
<proteinExistence type="predicted"/>
<evidence type="ECO:0000256" key="1">
    <source>
        <dbReference type="SAM" id="Phobius"/>
    </source>
</evidence>
<dbReference type="STRING" id="742817.HMPREF9449_01803"/>
<accession>H1DHR7</accession>
<dbReference type="HOGENOM" id="CLU_1106561_0_0_10"/>
<gene>
    <name evidence="3" type="ORF">HMPREF9449_01803</name>
</gene>
<dbReference type="Proteomes" id="UP000004892">
    <property type="component" value="Unassembled WGS sequence"/>
</dbReference>
<dbReference type="Pfam" id="PF14297">
    <property type="entry name" value="Lin1244_N"/>
    <property type="match status" value="1"/>
</dbReference>
<feature type="domain" description="Lin1244/Lin1753-like N-terminal" evidence="2">
    <location>
        <begin position="3"/>
        <end position="86"/>
    </location>
</feature>
<keyword evidence="4" id="KW-1185">Reference proteome</keyword>
<keyword evidence="1" id="KW-0812">Transmembrane</keyword>
<organism evidence="3 4">
    <name type="scientific">Odoribacter laneus YIT 12061</name>
    <dbReference type="NCBI Taxonomy" id="742817"/>
    <lineage>
        <taxon>Bacteria</taxon>
        <taxon>Pseudomonadati</taxon>
        <taxon>Bacteroidota</taxon>
        <taxon>Bacteroidia</taxon>
        <taxon>Bacteroidales</taxon>
        <taxon>Odoribacteraceae</taxon>
        <taxon>Odoribacter</taxon>
    </lineage>
</organism>
<comment type="caution">
    <text evidence="3">The sequence shown here is derived from an EMBL/GenBank/DDBJ whole genome shotgun (WGS) entry which is preliminary data.</text>
</comment>
<evidence type="ECO:0000313" key="3">
    <source>
        <dbReference type="EMBL" id="EHP47196.1"/>
    </source>
</evidence>
<evidence type="ECO:0000313" key="4">
    <source>
        <dbReference type="Proteomes" id="UP000004892"/>
    </source>
</evidence>
<reference evidence="3 4" key="1">
    <citation type="submission" date="2012-01" db="EMBL/GenBank/DDBJ databases">
        <title>The Genome Sequence of Odoribacter laneus YIT 12061.</title>
        <authorList>
            <consortium name="The Broad Institute Genome Sequencing Platform"/>
            <person name="Earl A."/>
            <person name="Ward D."/>
            <person name="Feldgarden M."/>
            <person name="Gevers D."/>
            <person name="Morotomi M."/>
            <person name="Young S.K."/>
            <person name="Zeng Q."/>
            <person name="Gargeya S."/>
            <person name="Fitzgerald M."/>
            <person name="Haas B."/>
            <person name="Abouelleil A."/>
            <person name="Alvarado L."/>
            <person name="Arachchi H.M."/>
            <person name="Berlin A."/>
            <person name="Chapman S.B."/>
            <person name="Gearin G."/>
            <person name="Goldberg J."/>
            <person name="Griggs A."/>
            <person name="Gujja S."/>
            <person name="Hansen M."/>
            <person name="Heiman D."/>
            <person name="Howarth C."/>
            <person name="Larimer J."/>
            <person name="Lui A."/>
            <person name="MacDonald P.J.P."/>
            <person name="McCowen C."/>
            <person name="Montmayeur A."/>
            <person name="Murphy C."/>
            <person name="Neiman D."/>
            <person name="Pearson M."/>
            <person name="Priest M."/>
            <person name="Roberts A."/>
            <person name="Saif S."/>
            <person name="Shea T."/>
            <person name="Sisk P."/>
            <person name="Stolte C."/>
            <person name="Sykes S."/>
            <person name="Wortman J."/>
            <person name="Nusbaum C."/>
            <person name="Birren B."/>
        </authorList>
    </citation>
    <scope>NUCLEOTIDE SEQUENCE [LARGE SCALE GENOMIC DNA]</scope>
    <source>
        <strain evidence="3 4">YIT 12061</strain>
    </source>
</reference>
<sequence>MEYFSHNYYARNDPKMVKLMMRYALLGIGAYWCIVEMLYENGGYILRSEYERISFELHSDYETIKDIIENFELFAFKGEKFYSNTVLRRLKKRQEKSEKARQSIAARWEKHSFDSDNSKLYTDVLLSNNERNTNKKEKNKKNKIKINYIPPKSPLEPKERNIIPPTLERVKAYCLKRKNNIDPIKFINHYTAKNWMIGKNKMKDWQAAIRTWEANEKTQQPIKTTEYGKA</sequence>
<dbReference type="eggNOG" id="ENOG50338XS">
    <property type="taxonomic scope" value="Bacteria"/>
</dbReference>
<keyword evidence="1" id="KW-0472">Membrane</keyword>
<feature type="transmembrane region" description="Helical" evidence="1">
    <location>
        <begin position="20"/>
        <end position="39"/>
    </location>
</feature>
<protein>
    <recommendedName>
        <fullName evidence="2">Lin1244/Lin1753-like N-terminal domain-containing protein</fullName>
    </recommendedName>
</protein>
<name>H1DHR7_9BACT</name>